<sequence>MLDQLKKNNLNPIGCILDIFFPLFKKIIPFELYRYLAVGGICFLINFSVFHLTYFLLLDKNSNEMFFLNNNMKSLMASMSITLPIGFFLNKNFVFDSSLTKGSSFLRYGISTIASVYFSKNLLDYLVIYLNWNLTLSFLFTTASIQTLNYFFQKKVSFRN</sequence>
<keyword evidence="8" id="KW-1185">Reference proteome</keyword>
<feature type="domain" description="GtrA/DPMS transmembrane" evidence="6">
    <location>
        <begin position="34"/>
        <end position="158"/>
    </location>
</feature>
<dbReference type="Proteomes" id="UP000031246">
    <property type="component" value="Unassembled WGS sequence"/>
</dbReference>
<dbReference type="GO" id="GO:0000271">
    <property type="term" value="P:polysaccharide biosynthetic process"/>
    <property type="evidence" value="ECO:0007669"/>
    <property type="project" value="InterPro"/>
</dbReference>
<evidence type="ECO:0000256" key="3">
    <source>
        <dbReference type="ARBA" id="ARBA00022989"/>
    </source>
</evidence>
<evidence type="ECO:0000313" key="7">
    <source>
        <dbReference type="EMBL" id="KIA92229.1"/>
    </source>
</evidence>
<keyword evidence="2 5" id="KW-0812">Transmembrane</keyword>
<evidence type="ECO:0000313" key="8">
    <source>
        <dbReference type="Proteomes" id="UP000031246"/>
    </source>
</evidence>
<protein>
    <recommendedName>
        <fullName evidence="6">GtrA/DPMS transmembrane domain-containing protein</fullName>
    </recommendedName>
</protein>
<dbReference type="GO" id="GO:0016020">
    <property type="term" value="C:membrane"/>
    <property type="evidence" value="ECO:0007669"/>
    <property type="project" value="UniProtKB-SubCell"/>
</dbReference>
<name>A0A0C1FWJ6_9SPHI</name>
<feature type="transmembrane region" description="Helical" evidence="5">
    <location>
        <begin position="32"/>
        <end position="55"/>
    </location>
</feature>
<evidence type="ECO:0000256" key="1">
    <source>
        <dbReference type="ARBA" id="ARBA00004141"/>
    </source>
</evidence>
<dbReference type="OrthoDB" id="771485at2"/>
<accession>A0A0C1FWJ6</accession>
<dbReference type="EMBL" id="JSYN01000021">
    <property type="protein sequence ID" value="KIA92229.1"/>
    <property type="molecule type" value="Genomic_DNA"/>
</dbReference>
<evidence type="ECO:0000256" key="4">
    <source>
        <dbReference type="ARBA" id="ARBA00023136"/>
    </source>
</evidence>
<evidence type="ECO:0000259" key="6">
    <source>
        <dbReference type="Pfam" id="PF04138"/>
    </source>
</evidence>
<keyword evidence="3 5" id="KW-1133">Transmembrane helix</keyword>
<dbReference type="Pfam" id="PF04138">
    <property type="entry name" value="GtrA_DPMS_TM"/>
    <property type="match status" value="1"/>
</dbReference>
<evidence type="ECO:0000256" key="2">
    <source>
        <dbReference type="ARBA" id="ARBA00022692"/>
    </source>
</evidence>
<organism evidence="7 8">
    <name type="scientific">Pedobacter kyungheensis</name>
    <dbReference type="NCBI Taxonomy" id="1069985"/>
    <lineage>
        <taxon>Bacteria</taxon>
        <taxon>Pseudomonadati</taxon>
        <taxon>Bacteroidota</taxon>
        <taxon>Sphingobacteriia</taxon>
        <taxon>Sphingobacteriales</taxon>
        <taxon>Sphingobacteriaceae</taxon>
        <taxon>Pedobacter</taxon>
    </lineage>
</organism>
<gene>
    <name evidence="7" type="ORF">OC25_17465</name>
</gene>
<proteinExistence type="predicted"/>
<comment type="subcellular location">
    <subcellularLocation>
        <location evidence="1">Membrane</location>
        <topology evidence="1">Multi-pass membrane protein</topology>
    </subcellularLocation>
</comment>
<dbReference type="RefSeq" id="WP_039478713.1">
    <property type="nucleotide sequence ID" value="NZ_JSYN01000021.1"/>
</dbReference>
<evidence type="ECO:0000256" key="5">
    <source>
        <dbReference type="SAM" id="Phobius"/>
    </source>
</evidence>
<dbReference type="AlphaFoldDB" id="A0A0C1FWJ6"/>
<dbReference type="InterPro" id="IPR007267">
    <property type="entry name" value="GtrA_DPMS_TM"/>
</dbReference>
<feature type="transmembrane region" description="Helical" evidence="5">
    <location>
        <begin position="129"/>
        <end position="152"/>
    </location>
</feature>
<comment type="caution">
    <text evidence="7">The sequence shown here is derived from an EMBL/GenBank/DDBJ whole genome shotgun (WGS) entry which is preliminary data.</text>
</comment>
<reference evidence="7 8" key="1">
    <citation type="submission" date="2014-10" db="EMBL/GenBank/DDBJ databases">
        <title>Pedobacter Kyungheensis.</title>
        <authorList>
            <person name="Anderson B.M."/>
            <person name="Newman J.D."/>
        </authorList>
    </citation>
    <scope>NUCLEOTIDE SEQUENCE [LARGE SCALE GENOMIC DNA]</scope>
    <source>
        <strain evidence="7 8">KACC 16221</strain>
    </source>
</reference>
<keyword evidence="4 5" id="KW-0472">Membrane</keyword>